<name>A0A537J8G7_9BACT</name>
<organism evidence="6 7">
    <name type="scientific">Candidatus Segetimicrobium genomatis</name>
    <dbReference type="NCBI Taxonomy" id="2569760"/>
    <lineage>
        <taxon>Bacteria</taxon>
        <taxon>Bacillati</taxon>
        <taxon>Candidatus Sysuimicrobiota</taxon>
        <taxon>Candidatus Sysuimicrobiia</taxon>
        <taxon>Candidatus Sysuimicrobiales</taxon>
        <taxon>Candidatus Segetimicrobiaceae</taxon>
        <taxon>Candidatus Segetimicrobium</taxon>
    </lineage>
</organism>
<dbReference type="AlphaFoldDB" id="A0A537J8G7"/>
<dbReference type="PROSITE" id="PS51084">
    <property type="entry name" value="HIT_2"/>
    <property type="match status" value="1"/>
</dbReference>
<proteinExistence type="predicted"/>
<dbReference type="EMBL" id="VBAO01000255">
    <property type="protein sequence ID" value="TMI79851.1"/>
    <property type="molecule type" value="Genomic_DNA"/>
</dbReference>
<dbReference type="PANTHER" id="PTHR42997">
    <property type="entry name" value="HIT FAMILY HYDROLASE"/>
    <property type="match status" value="1"/>
</dbReference>
<dbReference type="InterPro" id="IPR036265">
    <property type="entry name" value="HIT-like_sf"/>
</dbReference>
<dbReference type="PANTHER" id="PTHR42997:SF1">
    <property type="entry name" value="AP-4-A PHOSPHORYLASE"/>
    <property type="match status" value="1"/>
</dbReference>
<evidence type="ECO:0000256" key="3">
    <source>
        <dbReference type="PIRSR" id="PIRSR639383-2"/>
    </source>
</evidence>
<dbReference type="GO" id="GO:0000166">
    <property type="term" value="F:nucleotide binding"/>
    <property type="evidence" value="ECO:0007669"/>
    <property type="project" value="UniProtKB-KW"/>
</dbReference>
<dbReference type="CDD" id="cd01275">
    <property type="entry name" value="FHIT"/>
    <property type="match status" value="1"/>
</dbReference>
<evidence type="ECO:0000259" key="5">
    <source>
        <dbReference type="PROSITE" id="PS51084"/>
    </source>
</evidence>
<dbReference type="InterPro" id="IPR052908">
    <property type="entry name" value="AP-4-A_phosphorylase"/>
</dbReference>
<feature type="binding site" evidence="3">
    <location>
        <begin position="111"/>
        <end position="115"/>
    </location>
    <ligand>
        <name>substrate</name>
    </ligand>
</feature>
<evidence type="ECO:0000313" key="7">
    <source>
        <dbReference type="Proteomes" id="UP000320048"/>
    </source>
</evidence>
<feature type="binding site" evidence="3">
    <location>
        <position position="49"/>
    </location>
    <ligand>
        <name>substrate</name>
    </ligand>
</feature>
<reference evidence="6 7" key="1">
    <citation type="journal article" date="2019" name="Nat. Microbiol.">
        <title>Mediterranean grassland soil C-N compound turnover is dependent on rainfall and depth, and is mediated by genomically divergent microorganisms.</title>
        <authorList>
            <person name="Diamond S."/>
            <person name="Andeer P.F."/>
            <person name="Li Z."/>
            <person name="Crits-Christoph A."/>
            <person name="Burstein D."/>
            <person name="Anantharaman K."/>
            <person name="Lane K.R."/>
            <person name="Thomas B.C."/>
            <person name="Pan C."/>
            <person name="Northen T.R."/>
            <person name="Banfield J.F."/>
        </authorList>
    </citation>
    <scope>NUCLEOTIDE SEQUENCE [LARGE SCALE GENOMIC DNA]</scope>
    <source>
        <strain evidence="6">NP_7</strain>
    </source>
</reference>
<feature type="binding site" evidence="3">
    <location>
        <position position="121"/>
    </location>
    <ligand>
        <name>substrate</name>
    </ligand>
</feature>
<evidence type="ECO:0000256" key="1">
    <source>
        <dbReference type="ARBA" id="ARBA00022741"/>
    </source>
</evidence>
<keyword evidence="1" id="KW-0547">Nucleotide-binding</keyword>
<protein>
    <submittedName>
        <fullName evidence="6">HIT domain-containing protein</fullName>
    </submittedName>
</protein>
<sequence>MKRLWAPWRIQYIKGPPPRDCIFCTLPHDGRDREHRILHQGTRAFVILNTFPYNSGHLMVVPHRHVADLGALADDEILEVVHLTSAAMEAIRGTYGSEGFNVGANIGRAAGAGIVDHVHLHVVPRWVGDTNFMPVLGEVKVLPEDLSVTHDRLSQALHAVLARRAE</sequence>
<dbReference type="SUPFAM" id="SSF54197">
    <property type="entry name" value="HIT-like"/>
    <property type="match status" value="1"/>
</dbReference>
<dbReference type="Proteomes" id="UP000320048">
    <property type="component" value="Unassembled WGS sequence"/>
</dbReference>
<dbReference type="GO" id="GO:0003824">
    <property type="term" value="F:catalytic activity"/>
    <property type="evidence" value="ECO:0007669"/>
    <property type="project" value="InterPro"/>
</dbReference>
<feature type="active site" description="Tele-AMP-histidine intermediate" evidence="2">
    <location>
        <position position="119"/>
    </location>
</feature>
<evidence type="ECO:0000256" key="2">
    <source>
        <dbReference type="PIRSR" id="PIRSR639383-1"/>
    </source>
</evidence>
<evidence type="ECO:0000313" key="6">
    <source>
        <dbReference type="EMBL" id="TMI79851.1"/>
    </source>
</evidence>
<dbReference type="Pfam" id="PF01230">
    <property type="entry name" value="HIT"/>
    <property type="match status" value="1"/>
</dbReference>
<dbReference type="Gene3D" id="3.30.428.10">
    <property type="entry name" value="HIT-like"/>
    <property type="match status" value="1"/>
</dbReference>
<dbReference type="InterPro" id="IPR039383">
    <property type="entry name" value="FHIT"/>
</dbReference>
<dbReference type="InterPro" id="IPR011146">
    <property type="entry name" value="HIT-like"/>
</dbReference>
<gene>
    <name evidence="6" type="ORF">E6H04_09805</name>
</gene>
<feature type="domain" description="HIT" evidence="5">
    <location>
        <begin position="22"/>
        <end position="132"/>
    </location>
</feature>
<comment type="caution">
    <text evidence="6">The sequence shown here is derived from an EMBL/GenBank/DDBJ whole genome shotgun (WGS) entry which is preliminary data.</text>
</comment>
<feature type="short sequence motif" description="Histidine triad motif" evidence="4">
    <location>
        <begin position="117"/>
        <end position="121"/>
    </location>
</feature>
<accession>A0A537J8G7</accession>
<evidence type="ECO:0000256" key="4">
    <source>
        <dbReference type="PROSITE-ProRule" id="PRU00464"/>
    </source>
</evidence>